<accession>A0A8X6WR30</accession>
<dbReference type="EMBL" id="BMAV01001084">
    <property type="protein sequence ID" value="GFY38819.1"/>
    <property type="molecule type" value="Genomic_DNA"/>
</dbReference>
<comment type="caution">
    <text evidence="1">The sequence shown here is derived from an EMBL/GenBank/DDBJ whole genome shotgun (WGS) entry which is preliminary data.</text>
</comment>
<evidence type="ECO:0000313" key="1">
    <source>
        <dbReference type="EMBL" id="GFY38819.1"/>
    </source>
</evidence>
<proteinExistence type="predicted"/>
<evidence type="ECO:0000313" key="2">
    <source>
        <dbReference type="Proteomes" id="UP000886998"/>
    </source>
</evidence>
<name>A0A8X6WR30_9ARAC</name>
<dbReference type="OrthoDB" id="10517509at2759"/>
<dbReference type="Proteomes" id="UP000886998">
    <property type="component" value="Unassembled WGS sequence"/>
</dbReference>
<protein>
    <submittedName>
        <fullName evidence="1">DUF1758 domain-containing protein</fullName>
    </submittedName>
</protein>
<dbReference type="AlphaFoldDB" id="A0A8X6WR30"/>
<organism evidence="1 2">
    <name type="scientific">Trichonephila inaurata madagascariensis</name>
    <dbReference type="NCBI Taxonomy" id="2747483"/>
    <lineage>
        <taxon>Eukaryota</taxon>
        <taxon>Metazoa</taxon>
        <taxon>Ecdysozoa</taxon>
        <taxon>Arthropoda</taxon>
        <taxon>Chelicerata</taxon>
        <taxon>Arachnida</taxon>
        <taxon>Araneae</taxon>
        <taxon>Araneomorphae</taxon>
        <taxon>Entelegynae</taxon>
        <taxon>Araneoidea</taxon>
        <taxon>Nephilidae</taxon>
        <taxon>Trichonephila</taxon>
        <taxon>Trichonephila inaurata</taxon>
    </lineage>
</organism>
<reference evidence="1" key="1">
    <citation type="submission" date="2020-08" db="EMBL/GenBank/DDBJ databases">
        <title>Multicomponent nature underlies the extraordinary mechanical properties of spider dragline silk.</title>
        <authorList>
            <person name="Kono N."/>
            <person name="Nakamura H."/>
            <person name="Mori M."/>
            <person name="Yoshida Y."/>
            <person name="Ohtoshi R."/>
            <person name="Malay A.D."/>
            <person name="Moran D.A.P."/>
            <person name="Tomita M."/>
            <person name="Numata K."/>
            <person name="Arakawa K."/>
        </authorList>
    </citation>
    <scope>NUCLEOTIDE SEQUENCE</scope>
</reference>
<sequence length="130" mass="14430">MKFYGFFSHDSFLCESGQRETGVLSVTPVTGVQSPSEERGNFRDNATTFLVSLSAKEKRINDASGSVLLQTFWALVNAKPKGNVQLSSILDGDANKSFILREVLELLDLKVVDKEALVIYTFGSRRETHL</sequence>
<keyword evidence="2" id="KW-1185">Reference proteome</keyword>
<gene>
    <name evidence="1" type="primary">AVEN_146735_1</name>
    <name evidence="1" type="ORF">TNIN_64761</name>
</gene>